<keyword evidence="2" id="KW-0378">Hydrolase</keyword>
<organism evidence="5 6">
    <name type="scientific">Sutcliffiella rhizosphaerae</name>
    <dbReference type="NCBI Taxonomy" id="2880967"/>
    <lineage>
        <taxon>Bacteria</taxon>
        <taxon>Bacillati</taxon>
        <taxon>Bacillota</taxon>
        <taxon>Bacilli</taxon>
        <taxon>Bacillales</taxon>
        <taxon>Bacillaceae</taxon>
        <taxon>Sutcliffiella</taxon>
    </lineage>
</organism>
<sequence>MRKKIGTHKKLIVFITIVLSLLFFVYFQNNSIVVTNQLVTSEKIPESFRDYKIVHLSDLHSKAFGRDQNKLVRKVESENPDMIVFTGDLVDSRKFDADISIKLMEELIDIAPIYYVTGNHEWWSGEYVLIEEKLKGIGVEVMRNTRNEVILNNESIYIFGIDDPSQFNSPSEQTIVEEAIVEATDGNIDESYRVLLSHRPELFSTYVKYKFDLVFSGHAHGGQVRVPFLGGLIAPNQGLLPAYTSGKYTVDHTTMIVNRGLGNSIIPLRIFNRPEIVVVTLLPSN</sequence>
<evidence type="ECO:0000259" key="4">
    <source>
        <dbReference type="Pfam" id="PF00149"/>
    </source>
</evidence>
<feature type="transmembrane region" description="Helical" evidence="3">
    <location>
        <begin position="12"/>
        <end position="28"/>
    </location>
</feature>
<dbReference type="PANTHER" id="PTHR31302:SF31">
    <property type="entry name" value="PHOSPHODIESTERASE YAEI"/>
    <property type="match status" value="1"/>
</dbReference>
<keyword evidence="3" id="KW-0472">Membrane</keyword>
<dbReference type="InterPro" id="IPR029052">
    <property type="entry name" value="Metallo-depent_PP-like"/>
</dbReference>
<name>A0ABM8YSQ0_9BACI</name>
<keyword evidence="1" id="KW-0479">Metal-binding</keyword>
<dbReference type="Proteomes" id="UP000789833">
    <property type="component" value="Unassembled WGS sequence"/>
</dbReference>
<keyword evidence="3" id="KW-0812">Transmembrane</keyword>
<dbReference type="InterPro" id="IPR051158">
    <property type="entry name" value="Metallophosphoesterase_sf"/>
</dbReference>
<dbReference type="EMBL" id="CAKJTJ010000033">
    <property type="protein sequence ID" value="CAG9623040.1"/>
    <property type="molecule type" value="Genomic_DNA"/>
</dbReference>
<accession>A0ABM8YSQ0</accession>
<evidence type="ECO:0000256" key="3">
    <source>
        <dbReference type="SAM" id="Phobius"/>
    </source>
</evidence>
<dbReference type="Pfam" id="PF00149">
    <property type="entry name" value="Metallophos"/>
    <property type="match status" value="1"/>
</dbReference>
<protein>
    <recommendedName>
        <fullName evidence="4">Calcineurin-like phosphoesterase domain-containing protein</fullName>
    </recommendedName>
</protein>
<proteinExistence type="predicted"/>
<comment type="caution">
    <text evidence="5">The sequence shown here is derived from an EMBL/GenBank/DDBJ whole genome shotgun (WGS) entry which is preliminary data.</text>
</comment>
<evidence type="ECO:0000256" key="1">
    <source>
        <dbReference type="ARBA" id="ARBA00022723"/>
    </source>
</evidence>
<reference evidence="5 6" key="1">
    <citation type="submission" date="2021-10" db="EMBL/GenBank/DDBJ databases">
        <authorList>
            <person name="Criscuolo A."/>
        </authorList>
    </citation>
    <scope>NUCLEOTIDE SEQUENCE [LARGE SCALE GENOMIC DNA]</scope>
    <source>
        <strain evidence="6">CIP 111883</strain>
    </source>
</reference>
<evidence type="ECO:0000313" key="5">
    <source>
        <dbReference type="EMBL" id="CAG9623040.1"/>
    </source>
</evidence>
<gene>
    <name evidence="5" type="primary">ypbG_1</name>
    <name evidence="5" type="ORF">BACCIP111883_03835</name>
</gene>
<dbReference type="SUPFAM" id="SSF56300">
    <property type="entry name" value="Metallo-dependent phosphatases"/>
    <property type="match status" value="1"/>
</dbReference>
<dbReference type="CDD" id="cd07385">
    <property type="entry name" value="MPP_YkuE_C"/>
    <property type="match status" value="1"/>
</dbReference>
<evidence type="ECO:0000313" key="6">
    <source>
        <dbReference type="Proteomes" id="UP000789833"/>
    </source>
</evidence>
<feature type="domain" description="Calcineurin-like phosphoesterase" evidence="4">
    <location>
        <begin position="52"/>
        <end position="221"/>
    </location>
</feature>
<dbReference type="InterPro" id="IPR004843">
    <property type="entry name" value="Calcineurin-like_PHP"/>
</dbReference>
<evidence type="ECO:0000256" key="2">
    <source>
        <dbReference type="ARBA" id="ARBA00022801"/>
    </source>
</evidence>
<dbReference type="Gene3D" id="3.60.21.10">
    <property type="match status" value="1"/>
</dbReference>
<dbReference type="PANTHER" id="PTHR31302">
    <property type="entry name" value="TRANSMEMBRANE PROTEIN WITH METALLOPHOSPHOESTERASE DOMAIN-RELATED"/>
    <property type="match status" value="1"/>
</dbReference>
<keyword evidence="3" id="KW-1133">Transmembrane helix</keyword>
<keyword evidence="6" id="KW-1185">Reference proteome</keyword>
<dbReference type="RefSeq" id="WP_230504111.1">
    <property type="nucleotide sequence ID" value="NZ_CAKJTJ010000033.1"/>
</dbReference>